<evidence type="ECO:0000313" key="2">
    <source>
        <dbReference type="Proteomes" id="UP000183529"/>
    </source>
</evidence>
<dbReference type="Proteomes" id="UP000183529">
    <property type="component" value="Unassembled WGS sequence"/>
</dbReference>
<gene>
    <name evidence="1" type="ORF">SAMN05216550_1523</name>
</gene>
<sequence>MSDYSTHALSFMSGLASQEDGLAYAALSSRTPQRFTPLLTTR</sequence>
<protein>
    <submittedName>
        <fullName evidence="1">Uncharacterized protein</fullName>
    </submittedName>
</protein>
<reference evidence="1 2" key="1">
    <citation type="submission" date="2016-10" db="EMBL/GenBank/DDBJ databases">
        <authorList>
            <person name="Varghese N."/>
            <person name="Submissions S."/>
        </authorList>
    </citation>
    <scope>NUCLEOTIDE SEQUENCE [LARGE SCALE GENOMIC DNA]</scope>
    <source>
        <strain evidence="1 2">LMG 22274</strain>
    </source>
</reference>
<comment type="caution">
    <text evidence="1">The sequence shown here is derived from an EMBL/GenBank/DDBJ whole genome shotgun (WGS) entry which is preliminary data.</text>
</comment>
<evidence type="ECO:0000313" key="1">
    <source>
        <dbReference type="EMBL" id="SEK15830.1"/>
    </source>
</evidence>
<organism evidence="1 2">
    <name type="scientific">Paraburkholderia tropica</name>
    <dbReference type="NCBI Taxonomy" id="92647"/>
    <lineage>
        <taxon>Bacteria</taxon>
        <taxon>Pseudomonadati</taxon>
        <taxon>Pseudomonadota</taxon>
        <taxon>Betaproteobacteria</taxon>
        <taxon>Burkholderiales</taxon>
        <taxon>Burkholderiaceae</taxon>
        <taxon>Paraburkholderia</taxon>
    </lineage>
</organism>
<name>A0AAQ1JYT1_9BURK</name>
<dbReference type="EMBL" id="FNZM01000052">
    <property type="protein sequence ID" value="SEK15830.1"/>
    <property type="molecule type" value="Genomic_DNA"/>
</dbReference>
<proteinExistence type="predicted"/>
<dbReference type="AlphaFoldDB" id="A0AAQ1JYT1"/>
<accession>A0AAQ1JYT1</accession>